<evidence type="ECO:0000256" key="9">
    <source>
        <dbReference type="ARBA" id="ARBA00031301"/>
    </source>
</evidence>
<sequence>MVRLVTATALLLNYYTAHAFHLPAPHTPTTTRTRTARHSTITPAEEFTSESAKRQIGNDAFLNQNLMARAQNGPGKKNQEKLKIGIVGAGLAGMVAAMDLADAGHEVEMFELRPFVGGKVSSWKDKDGNHIEMGLHVFFGCYYNLFGIMKRTGSFDTELRMKEHIHTFVNDGGTLGSLDFRFPIGAPVSGLQAFARTEQLGLEDKFHNALRLGTSPIVRALFDFDGGMDMVRDLDDISFTEWFTQLGGTRGSLDRMWDPIAYALGFVDCDHISARCMLTIFMLFAIRTEASVLRMLEGSPQTCLHDPIIKYLEDRGVKINTSMGCREIVYDTDDTGKPVRVTGIKVGPKEELKEFDTVVCALDVPGIKKVLPQAFRDHFPMFDNIYNLDTVPIATVQVRFDGWVTEMNDEARMMDVSGDQSDGRGAGIDNLLYSADAEFSCFADLALTSPGEYYKPGEGSLIQAVFDERAFERSNDQIVQDCIDQLNRLFPSSRKLKCTWSNVVKLGQSLYREKPGQDKFRPKQATPISNFFLAGSYTYQDYLDSMEGATRSGLMVADEIIARADGPQGLKAQSRMAESSKEKKEEKKRLAGCVLECIKEEMGISDGNGAGDNATDSKGKANVAVAVPRLLSTGEGGVGVSTYYEDGEDGGAAIGSNKDGASEAGTGPNRGGLSLTGTPLVGARLCSPH</sequence>
<dbReference type="InterPro" id="IPR050464">
    <property type="entry name" value="Zeta_carotene_desat/Oxidored"/>
</dbReference>
<evidence type="ECO:0000256" key="10">
    <source>
        <dbReference type="SAM" id="MobiDB-lite"/>
    </source>
</evidence>
<gene>
    <name evidence="13" type="ORF">HJC23_004456</name>
</gene>
<dbReference type="PANTHER" id="PTHR42923:SF41">
    <property type="entry name" value="ZETA-CAROTENE DESATURASE, CHLOROPLASTIC_CHROMOPLASTIC"/>
    <property type="match status" value="1"/>
</dbReference>
<dbReference type="SUPFAM" id="SSF51905">
    <property type="entry name" value="FAD/NAD(P)-binding domain"/>
    <property type="match status" value="1"/>
</dbReference>
<evidence type="ECO:0000313" key="14">
    <source>
        <dbReference type="Proteomes" id="UP001516023"/>
    </source>
</evidence>
<dbReference type="GO" id="GO:0016117">
    <property type="term" value="P:carotenoid biosynthetic process"/>
    <property type="evidence" value="ECO:0007669"/>
    <property type="project" value="UniProtKB-KW"/>
</dbReference>
<dbReference type="GO" id="GO:0016719">
    <property type="term" value="F:9,9'-di-cis-zeta-carotene desaturase activity"/>
    <property type="evidence" value="ECO:0007669"/>
    <property type="project" value="UniProtKB-EC"/>
</dbReference>
<reference evidence="13 14" key="1">
    <citation type="journal article" date="2020" name="G3 (Bethesda)">
        <title>Improved Reference Genome for Cyclotella cryptica CCMP332, a Model for Cell Wall Morphogenesis, Salinity Adaptation, and Lipid Production in Diatoms (Bacillariophyta).</title>
        <authorList>
            <person name="Roberts W.R."/>
            <person name="Downey K.M."/>
            <person name="Ruck E.C."/>
            <person name="Traller J.C."/>
            <person name="Alverson A.J."/>
        </authorList>
    </citation>
    <scope>NUCLEOTIDE SEQUENCE [LARGE SCALE GENOMIC DNA]</scope>
    <source>
        <strain evidence="13 14">CCMP332</strain>
    </source>
</reference>
<dbReference type="AlphaFoldDB" id="A0ABD3QLZ7"/>
<evidence type="ECO:0000256" key="7">
    <source>
        <dbReference type="ARBA" id="ARBA00023002"/>
    </source>
</evidence>
<comment type="pathway">
    <text evidence="2">Carotenoid biosynthesis; lycopene biosynthesis.</text>
</comment>
<evidence type="ECO:0000256" key="6">
    <source>
        <dbReference type="ARBA" id="ARBA00022746"/>
    </source>
</evidence>
<comment type="catalytic activity">
    <reaction evidence="1">
        <text>9,9'-di-cis-zeta-carotene + 2 a quinone = 7,7',9,9'-tetra-cis-lycopene + 2 a quinol</text>
        <dbReference type="Rhea" id="RHEA:30955"/>
        <dbReference type="ChEBI" id="CHEBI:24646"/>
        <dbReference type="ChEBI" id="CHEBI:48716"/>
        <dbReference type="ChEBI" id="CHEBI:62466"/>
        <dbReference type="ChEBI" id="CHEBI:132124"/>
        <dbReference type="EC" id="1.3.5.6"/>
    </reaction>
</comment>
<keyword evidence="6" id="KW-0125">Carotenoid biosynthesis</keyword>
<protein>
    <recommendedName>
        <fullName evidence="5">Zeta-carotene desaturase, chloroplastic/chromoplastic</fullName>
        <ecNumber evidence="4">1.3.5.6</ecNumber>
    </recommendedName>
    <alternativeName>
        <fullName evidence="9">9,9'-di-cis-zeta-carotene desaturase</fullName>
    </alternativeName>
    <alternativeName>
        <fullName evidence="8">Carotene 7,8-desaturase</fullName>
    </alternativeName>
</protein>
<dbReference type="InterPro" id="IPR002937">
    <property type="entry name" value="Amino_oxidase"/>
</dbReference>
<accession>A0ABD3QLZ7</accession>
<feature type="domain" description="Amine oxidase" evidence="12">
    <location>
        <begin position="91"/>
        <end position="561"/>
    </location>
</feature>
<evidence type="ECO:0000313" key="13">
    <source>
        <dbReference type="EMBL" id="KAL3798705.1"/>
    </source>
</evidence>
<evidence type="ECO:0000256" key="5">
    <source>
        <dbReference type="ARBA" id="ARBA00015490"/>
    </source>
</evidence>
<name>A0ABD3QLZ7_9STRA</name>
<comment type="caution">
    <text evidence="13">The sequence shown here is derived from an EMBL/GenBank/DDBJ whole genome shotgun (WGS) entry which is preliminary data.</text>
</comment>
<dbReference type="Gene3D" id="3.50.50.60">
    <property type="entry name" value="FAD/NAD(P)-binding domain"/>
    <property type="match status" value="2"/>
</dbReference>
<evidence type="ECO:0000259" key="12">
    <source>
        <dbReference type="Pfam" id="PF01593"/>
    </source>
</evidence>
<dbReference type="NCBIfam" id="TIGR02732">
    <property type="entry name" value="zeta_caro_desat"/>
    <property type="match status" value="1"/>
</dbReference>
<keyword evidence="11" id="KW-0732">Signal</keyword>
<keyword evidence="14" id="KW-1185">Reference proteome</keyword>
<dbReference type="Proteomes" id="UP001516023">
    <property type="component" value="Unassembled WGS sequence"/>
</dbReference>
<keyword evidence="7" id="KW-0560">Oxidoreductase</keyword>
<evidence type="ECO:0000256" key="11">
    <source>
        <dbReference type="SAM" id="SignalP"/>
    </source>
</evidence>
<evidence type="ECO:0000256" key="8">
    <source>
        <dbReference type="ARBA" id="ARBA00030952"/>
    </source>
</evidence>
<feature type="chain" id="PRO_5044763994" description="Zeta-carotene desaturase, chloroplastic/chromoplastic" evidence="11">
    <location>
        <begin position="20"/>
        <end position="689"/>
    </location>
</feature>
<dbReference type="InterPro" id="IPR014103">
    <property type="entry name" value="Zeta_caro_desat"/>
</dbReference>
<evidence type="ECO:0000256" key="2">
    <source>
        <dbReference type="ARBA" id="ARBA00004900"/>
    </source>
</evidence>
<dbReference type="Pfam" id="PF01593">
    <property type="entry name" value="Amino_oxidase"/>
    <property type="match status" value="1"/>
</dbReference>
<dbReference type="PANTHER" id="PTHR42923">
    <property type="entry name" value="PROTOPORPHYRINOGEN OXIDASE"/>
    <property type="match status" value="1"/>
</dbReference>
<proteinExistence type="inferred from homology"/>
<comment type="similarity">
    <text evidence="3">Belongs to the zeta carotene desaturase family.</text>
</comment>
<feature type="signal peptide" evidence="11">
    <location>
        <begin position="1"/>
        <end position="19"/>
    </location>
</feature>
<dbReference type="EC" id="1.3.5.6" evidence="4"/>
<evidence type="ECO:0000256" key="1">
    <source>
        <dbReference type="ARBA" id="ARBA00000914"/>
    </source>
</evidence>
<feature type="region of interest" description="Disordered" evidence="10">
    <location>
        <begin position="654"/>
        <end position="679"/>
    </location>
</feature>
<evidence type="ECO:0000256" key="3">
    <source>
        <dbReference type="ARBA" id="ARBA00010192"/>
    </source>
</evidence>
<dbReference type="InterPro" id="IPR036188">
    <property type="entry name" value="FAD/NAD-bd_sf"/>
</dbReference>
<dbReference type="EMBL" id="JABMIG020000044">
    <property type="protein sequence ID" value="KAL3798705.1"/>
    <property type="molecule type" value="Genomic_DNA"/>
</dbReference>
<organism evidence="13 14">
    <name type="scientific">Cyclotella cryptica</name>
    <dbReference type="NCBI Taxonomy" id="29204"/>
    <lineage>
        <taxon>Eukaryota</taxon>
        <taxon>Sar</taxon>
        <taxon>Stramenopiles</taxon>
        <taxon>Ochrophyta</taxon>
        <taxon>Bacillariophyta</taxon>
        <taxon>Coscinodiscophyceae</taxon>
        <taxon>Thalassiosirophycidae</taxon>
        <taxon>Stephanodiscales</taxon>
        <taxon>Stephanodiscaceae</taxon>
        <taxon>Cyclotella</taxon>
    </lineage>
</organism>
<evidence type="ECO:0000256" key="4">
    <source>
        <dbReference type="ARBA" id="ARBA00012788"/>
    </source>
</evidence>